<proteinExistence type="predicted"/>
<dbReference type="NCBIfam" id="TIGR03569">
    <property type="entry name" value="NeuB_NnaB"/>
    <property type="match status" value="1"/>
</dbReference>
<name>A0A6N8JAT3_9BACT</name>
<dbReference type="InterPro" id="IPR036732">
    <property type="entry name" value="AFP_Neu5c_C_sf"/>
</dbReference>
<dbReference type="InterPro" id="IPR013132">
    <property type="entry name" value="PseI/NeuA/B-like_N"/>
</dbReference>
<dbReference type="PANTHER" id="PTHR42966:SF1">
    <property type="entry name" value="SIALIC ACID SYNTHASE"/>
    <property type="match status" value="1"/>
</dbReference>
<reference evidence="2 3" key="1">
    <citation type="submission" date="2019-12" db="EMBL/GenBank/DDBJ databases">
        <title>The draft genomic sequence of strain Chitinophaga oryziterrae JCM 16595.</title>
        <authorList>
            <person name="Zhang X."/>
        </authorList>
    </citation>
    <scope>NUCLEOTIDE SEQUENCE [LARGE SCALE GENOMIC DNA]</scope>
    <source>
        <strain evidence="2 3">JCM 16595</strain>
    </source>
</reference>
<dbReference type="AlphaFoldDB" id="A0A6N8JAT3"/>
<protein>
    <submittedName>
        <fullName evidence="2">N-acetylneuraminate synthase</fullName>
        <ecNumber evidence="2">2.5.1.56</ecNumber>
    </submittedName>
</protein>
<dbReference type="PANTHER" id="PTHR42966">
    <property type="entry name" value="N-ACETYLNEURAMINATE SYNTHASE"/>
    <property type="match status" value="1"/>
</dbReference>
<dbReference type="Gene3D" id="3.90.1210.10">
    <property type="entry name" value="Antifreeze-like/N-acetylneuraminic acid synthase C-terminal domain"/>
    <property type="match status" value="1"/>
</dbReference>
<evidence type="ECO:0000313" key="2">
    <source>
        <dbReference type="EMBL" id="MVT42074.1"/>
    </source>
</evidence>
<evidence type="ECO:0000259" key="1">
    <source>
        <dbReference type="PROSITE" id="PS50844"/>
    </source>
</evidence>
<dbReference type="InterPro" id="IPR013974">
    <property type="entry name" value="SAF"/>
</dbReference>
<evidence type="ECO:0000313" key="3">
    <source>
        <dbReference type="Proteomes" id="UP000468388"/>
    </source>
</evidence>
<dbReference type="InterPro" id="IPR057736">
    <property type="entry name" value="SAF_PseI/NeuA/NeuB"/>
</dbReference>
<dbReference type="InterPro" id="IPR006190">
    <property type="entry name" value="SAF_AFP_Neu5Ac"/>
</dbReference>
<dbReference type="InterPro" id="IPR051690">
    <property type="entry name" value="PseI-like"/>
</dbReference>
<keyword evidence="2" id="KW-0808">Transferase</keyword>
<dbReference type="GO" id="GO:0047444">
    <property type="term" value="F:N-acylneuraminate-9-phosphate synthase activity"/>
    <property type="evidence" value="ECO:0007669"/>
    <property type="project" value="TreeGrafter"/>
</dbReference>
<dbReference type="Pfam" id="PF08666">
    <property type="entry name" value="SAF"/>
    <property type="match status" value="1"/>
</dbReference>
<accession>A0A6N8JAT3</accession>
<dbReference type="CDD" id="cd11615">
    <property type="entry name" value="SAF_NeuB_like"/>
    <property type="match status" value="1"/>
</dbReference>
<dbReference type="GO" id="GO:0016051">
    <property type="term" value="P:carbohydrate biosynthetic process"/>
    <property type="evidence" value="ECO:0007669"/>
    <property type="project" value="InterPro"/>
</dbReference>
<dbReference type="InterPro" id="IPR013785">
    <property type="entry name" value="Aldolase_TIM"/>
</dbReference>
<dbReference type="EC" id="2.5.1.56" evidence="2"/>
<feature type="domain" description="AFP-like" evidence="1">
    <location>
        <begin position="284"/>
        <end position="340"/>
    </location>
</feature>
<dbReference type="OrthoDB" id="9814210at2"/>
<dbReference type="EMBL" id="WRXO01000004">
    <property type="protein sequence ID" value="MVT42074.1"/>
    <property type="molecule type" value="Genomic_DNA"/>
</dbReference>
<dbReference type="GO" id="GO:0050462">
    <property type="term" value="F:N-acetylneuraminate synthase activity"/>
    <property type="evidence" value="ECO:0007669"/>
    <property type="project" value="UniProtKB-EC"/>
</dbReference>
<dbReference type="RefSeq" id="WP_157300708.1">
    <property type="nucleotide sequence ID" value="NZ_BAAAZB010000005.1"/>
</dbReference>
<sequence length="340" mass="37340">MRQTLIIAEAGVNHNGSMENAFKLIDAAHDAGVDYVKFQTFKADKLVSKSAAMAAYQSHNMGSDNSSQYEMLKKLELSEAEHYELKEYADKKHLKFLSTGFDEDSIDFLDHLGIDFFKVPSGEITNYPYLKHIASKKKPVILSTGMTTLGEIENALNVLTENGIARKDIRVLHCNTEYPTPMSDVNLRAMKAIEAAFGIEVGYSDHTLGIEIPIAAVALGATVIEKHFTLDKGMAGPDHKASLDPSELKNMVIAIRNVEAALSGKGFKEPSASEKKNIAVARKSVHLKVPLNKGEYITAPHLLMLRPGDGISPFDLDKIIGLKVNKDLAAYHKISWSDLS</sequence>
<dbReference type="SUPFAM" id="SSF51569">
    <property type="entry name" value="Aldolase"/>
    <property type="match status" value="1"/>
</dbReference>
<comment type="caution">
    <text evidence="2">The sequence shown here is derived from an EMBL/GenBank/DDBJ whole genome shotgun (WGS) entry which is preliminary data.</text>
</comment>
<gene>
    <name evidence="2" type="primary">neuB</name>
    <name evidence="2" type="ORF">GO495_15895</name>
</gene>
<dbReference type="PROSITE" id="PS50844">
    <property type="entry name" value="AFP_LIKE"/>
    <property type="match status" value="1"/>
</dbReference>
<organism evidence="2 3">
    <name type="scientific">Chitinophaga oryziterrae</name>
    <dbReference type="NCBI Taxonomy" id="1031224"/>
    <lineage>
        <taxon>Bacteria</taxon>
        <taxon>Pseudomonadati</taxon>
        <taxon>Bacteroidota</taxon>
        <taxon>Chitinophagia</taxon>
        <taxon>Chitinophagales</taxon>
        <taxon>Chitinophagaceae</taxon>
        <taxon>Chitinophaga</taxon>
    </lineage>
</organism>
<dbReference type="InterPro" id="IPR020007">
    <property type="entry name" value="NeuB/NeuA"/>
</dbReference>
<dbReference type="Gene3D" id="3.20.20.70">
    <property type="entry name" value="Aldolase class I"/>
    <property type="match status" value="1"/>
</dbReference>
<keyword evidence="3" id="KW-1185">Reference proteome</keyword>
<dbReference type="SUPFAM" id="SSF51269">
    <property type="entry name" value="AFP III-like domain"/>
    <property type="match status" value="1"/>
</dbReference>
<dbReference type="Pfam" id="PF03102">
    <property type="entry name" value="NeuB"/>
    <property type="match status" value="1"/>
</dbReference>
<dbReference type="Proteomes" id="UP000468388">
    <property type="component" value="Unassembled WGS sequence"/>
</dbReference>